<feature type="domain" description="Styrene monooxygenase StyA putative substrate binding" evidence="2">
    <location>
        <begin position="170"/>
        <end position="278"/>
    </location>
</feature>
<evidence type="ECO:0000259" key="2">
    <source>
        <dbReference type="Pfam" id="PF17885"/>
    </source>
</evidence>
<sequence length="467" mass="50010">MRTILVVGGGQSGLQLALGLLAEGYGVTLVSPAGAEEVRAGRVTSAQCLFGPALRRERRHGLALWDDRAPAVRGVGVHVADPGAETSEAFARGAHRTAARTGGRGTAPATSWVGRLDEPAQSVDQRLKMSAWLDLFVRSGGDHVRRRVDTGDLERFASDRDHDLVVVAAGRGELAELFPRDPQRSHFDAPQRSLSLAYVTGAEPHPSGPILSRSAVARAGEVFSLPTYSLAGVCDAVMVEAVPGGPMDRALPPGASGEEVLDGLLDVLRRSAPWEYERFARARLADPRAALRGAYAPVVREPVARLSNGGLVLGMADAVVANDPITAQGANMASLCADVYRRAIVDHGTRPFDEAFMRSAFAAYWRQARQVTAWSRVMLSGPPHVWELFRLAAGHQGTADRFANSFGDPGGLIEWFLHPERATEYADAVRRTTPAEPSGAAVPPRRPAAFRRGPDPRSTWSSHAPIS</sequence>
<dbReference type="SUPFAM" id="SSF51905">
    <property type="entry name" value="FAD/NAD(P)-binding domain"/>
    <property type="match status" value="1"/>
</dbReference>
<feature type="compositionally biased region" description="Polar residues" evidence="1">
    <location>
        <begin position="458"/>
        <end position="467"/>
    </location>
</feature>
<organism evidence="3 4">
    <name type="scientific">Nocardiopsis codii</name>
    <dbReference type="NCBI Taxonomy" id="3065942"/>
    <lineage>
        <taxon>Bacteria</taxon>
        <taxon>Bacillati</taxon>
        <taxon>Actinomycetota</taxon>
        <taxon>Actinomycetes</taxon>
        <taxon>Streptosporangiales</taxon>
        <taxon>Nocardiopsidaceae</taxon>
        <taxon>Nocardiopsis</taxon>
    </lineage>
</organism>
<reference evidence="3 4" key="1">
    <citation type="submission" date="2023-08" db="EMBL/GenBank/DDBJ databases">
        <authorList>
            <person name="Girao M."/>
            <person name="Carvalho M.F."/>
        </authorList>
    </citation>
    <scope>NUCLEOTIDE SEQUENCE [LARGE SCALE GENOMIC DNA]</scope>
    <source>
        <strain evidence="3 4">CT-R113</strain>
    </source>
</reference>
<feature type="region of interest" description="Disordered" evidence="1">
    <location>
        <begin position="429"/>
        <end position="467"/>
    </location>
</feature>
<keyword evidence="3" id="KW-0503">Monooxygenase</keyword>
<proteinExistence type="predicted"/>
<dbReference type="InterPro" id="IPR041654">
    <property type="entry name" value="StyA_sbd"/>
</dbReference>
<keyword evidence="4" id="KW-1185">Reference proteome</keyword>
<evidence type="ECO:0000313" key="4">
    <source>
        <dbReference type="Proteomes" id="UP001356095"/>
    </source>
</evidence>
<dbReference type="InterPro" id="IPR036188">
    <property type="entry name" value="FAD/NAD-bd_sf"/>
</dbReference>
<name>A0ABU7K4Q9_9ACTN</name>
<keyword evidence="3" id="KW-0560">Oxidoreductase</keyword>
<evidence type="ECO:0000313" key="3">
    <source>
        <dbReference type="EMBL" id="MEE2037228.1"/>
    </source>
</evidence>
<dbReference type="GO" id="GO:0004497">
    <property type="term" value="F:monooxygenase activity"/>
    <property type="evidence" value="ECO:0007669"/>
    <property type="project" value="UniProtKB-KW"/>
</dbReference>
<accession>A0ABU7K4Q9</accession>
<dbReference type="Pfam" id="PF17885">
    <property type="entry name" value="Smoa_sbd"/>
    <property type="match status" value="1"/>
</dbReference>
<dbReference type="Gene3D" id="3.50.50.60">
    <property type="entry name" value="FAD/NAD(P)-binding domain"/>
    <property type="match status" value="3"/>
</dbReference>
<dbReference type="Proteomes" id="UP001356095">
    <property type="component" value="Unassembled WGS sequence"/>
</dbReference>
<protein>
    <submittedName>
        <fullName evidence="3">Styrene monooxygenase/indole monooxygenase family protein</fullName>
    </submittedName>
</protein>
<comment type="caution">
    <text evidence="3">The sequence shown here is derived from an EMBL/GenBank/DDBJ whole genome shotgun (WGS) entry which is preliminary data.</text>
</comment>
<dbReference type="EMBL" id="JAUZMY010000006">
    <property type="protein sequence ID" value="MEE2037228.1"/>
    <property type="molecule type" value="Genomic_DNA"/>
</dbReference>
<gene>
    <name evidence="3" type="ORF">Q8791_08350</name>
</gene>
<evidence type="ECO:0000256" key="1">
    <source>
        <dbReference type="SAM" id="MobiDB-lite"/>
    </source>
</evidence>
<dbReference type="RefSeq" id="WP_330091028.1">
    <property type="nucleotide sequence ID" value="NZ_JAUZMY010000006.1"/>
</dbReference>